<sequence>MTEEELHYVIDNEYLEVETKYMNNDFMMFKPEIEKLYDEAIQLTPSIIDDNYVYEIESTKPKLTMTVTINHQENSYTIQLVRVFPKFYCGTTETYIVTYYKDLNDCLVSWSTHDGECSVDEREVSYDLMKRMQQIVGDKI</sequence>
<reference evidence="1" key="1">
    <citation type="submission" date="2013-04" db="EMBL/GenBank/DDBJ databases">
        <title>The genome sequencing project of 58 acetic acid bacteria.</title>
        <authorList>
            <person name="Okamoto-Kainuma A."/>
            <person name="Ishikawa M."/>
            <person name="Umino S."/>
            <person name="Koizumi Y."/>
            <person name="Shiwa Y."/>
            <person name="Yoshikawa H."/>
            <person name="Matsutani M."/>
            <person name="Matsushita K."/>
        </authorList>
    </citation>
    <scope>NUCLEOTIDE SEQUENCE</scope>
    <source>
        <strain evidence="1">NRIC 0228</strain>
    </source>
</reference>
<keyword evidence="2" id="KW-1185">Reference proteome</keyword>
<comment type="caution">
    <text evidence="1">The sequence shown here is derived from an EMBL/GenBank/DDBJ whole genome shotgun (WGS) entry which is preliminary data.</text>
</comment>
<dbReference type="Proteomes" id="UP001061070">
    <property type="component" value="Unassembled WGS sequence"/>
</dbReference>
<dbReference type="EMBL" id="BAQW01000015">
    <property type="protein sequence ID" value="GBR17497.1"/>
    <property type="molecule type" value="Genomic_DNA"/>
</dbReference>
<evidence type="ECO:0000313" key="2">
    <source>
        <dbReference type="Proteomes" id="UP001061070"/>
    </source>
</evidence>
<accession>A0ABQ0QFP2</accession>
<organism evidence="1 2">
    <name type="scientific">Gluconobacter frateurii NRIC 0228</name>
    <dbReference type="NCBI Taxonomy" id="1307946"/>
    <lineage>
        <taxon>Bacteria</taxon>
        <taxon>Pseudomonadati</taxon>
        <taxon>Pseudomonadota</taxon>
        <taxon>Alphaproteobacteria</taxon>
        <taxon>Acetobacterales</taxon>
        <taxon>Acetobacteraceae</taxon>
        <taxon>Gluconobacter</taxon>
    </lineage>
</organism>
<evidence type="ECO:0000313" key="1">
    <source>
        <dbReference type="EMBL" id="GBR17497.1"/>
    </source>
</evidence>
<name>A0ABQ0QFP2_9PROT</name>
<gene>
    <name evidence="1" type="ORF">AA0228_3042</name>
</gene>
<dbReference type="RefSeq" id="WP_099183148.1">
    <property type="nucleotide sequence ID" value="NZ_BAQW01000015.1"/>
</dbReference>
<evidence type="ECO:0008006" key="3">
    <source>
        <dbReference type="Google" id="ProtNLM"/>
    </source>
</evidence>
<protein>
    <recommendedName>
        <fullName evidence="3">Cytoplasmic protein</fullName>
    </recommendedName>
</protein>
<proteinExistence type="predicted"/>